<evidence type="ECO:0000313" key="2">
    <source>
        <dbReference type="Proteomes" id="UP001205311"/>
    </source>
</evidence>
<name>A0ABT1HS28_STRSD</name>
<keyword evidence="2" id="KW-1185">Reference proteome</keyword>
<reference evidence="1 2" key="1">
    <citation type="submission" date="2022-06" db="EMBL/GenBank/DDBJ databases">
        <title>Genomic Encyclopedia of Archaeal and Bacterial Type Strains, Phase II (KMG-II): from individual species to whole genera.</title>
        <authorList>
            <person name="Goeker M."/>
        </authorList>
    </citation>
    <scope>NUCLEOTIDE SEQUENCE [LARGE SCALE GENOMIC DNA]</scope>
    <source>
        <strain evidence="1 2">DSM 40477</strain>
    </source>
</reference>
<dbReference type="NCBIfam" id="TIGR04222">
    <property type="entry name" value="near_uncomplex"/>
    <property type="match status" value="1"/>
</dbReference>
<dbReference type="InterPro" id="IPR026467">
    <property type="entry name" value="Ser/Gly_Cys_C_dom"/>
</dbReference>
<dbReference type="EMBL" id="JAMTCP010000008">
    <property type="protein sequence ID" value="MCP2258317.1"/>
    <property type="molecule type" value="Genomic_DNA"/>
</dbReference>
<protein>
    <submittedName>
        <fullName evidence="1">TIGR04222 domain-containing protein</fullName>
    </submittedName>
</protein>
<dbReference type="RefSeq" id="WP_253669251.1">
    <property type="nucleotide sequence ID" value="NZ_JAMTCP010000008.1"/>
</dbReference>
<evidence type="ECO:0000313" key="1">
    <source>
        <dbReference type="EMBL" id="MCP2258317.1"/>
    </source>
</evidence>
<dbReference type="Proteomes" id="UP001205311">
    <property type="component" value="Unassembled WGS sequence"/>
</dbReference>
<proteinExistence type="predicted"/>
<gene>
    <name evidence="1" type="ORF">LX15_002011</name>
</gene>
<comment type="caution">
    <text evidence="1">The sequence shown here is derived from an EMBL/GenBank/DDBJ whole genome shotgun (WGS) entry which is preliminary data.</text>
</comment>
<sequence>MDPWGLSEPKFLALYATALPVALLWASAVRSTLRRSGEPARDPSVDLLDLAFLAGGAHRVAEVLVARQLDAGTLRLTARGLLPTAAPVPTGEADRIVSRAVPTRGRPLDRVVADVAGSPLVAEVGARLVRTGHVVDPHAVGRARAWAVFPLLVLAAVGLVRWCTELVAGASVDWDTTALGLTALAVGWVRRRQPPIRTAAGDRLLRAARRVIAGHPPAPGEFGLDPAVLTCAGPAALVALHGLNAHPDHLPDPPEAGAGWPAGWWRRGDSVAGSSSPNVG</sequence>
<accession>A0ABT1HS28</accession>
<organism evidence="1 2">
    <name type="scientific">Streptoalloteichus tenebrarius (strain ATCC 17920 / DSM 40477 / JCM 4838 / CBS 697.72 / NBRC 16177 / NCIMB 11028 / NRRL B-12390 / A12253. 1 / ISP 5477)</name>
    <name type="common">Streptomyces tenebrarius</name>
    <dbReference type="NCBI Taxonomy" id="1933"/>
    <lineage>
        <taxon>Bacteria</taxon>
        <taxon>Bacillati</taxon>
        <taxon>Actinomycetota</taxon>
        <taxon>Actinomycetes</taxon>
        <taxon>Pseudonocardiales</taxon>
        <taxon>Pseudonocardiaceae</taxon>
        <taxon>Streptoalloteichus</taxon>
    </lineage>
</organism>